<accession>A0A843W4C6</accession>
<dbReference type="GO" id="GO:0020037">
    <property type="term" value="F:heme binding"/>
    <property type="evidence" value="ECO:0007669"/>
    <property type="project" value="InterPro"/>
</dbReference>
<dbReference type="CDD" id="cd11064">
    <property type="entry name" value="CYP86A"/>
    <property type="match status" value="1"/>
</dbReference>
<dbReference type="Proteomes" id="UP000652761">
    <property type="component" value="Unassembled WGS sequence"/>
</dbReference>
<comment type="similarity">
    <text evidence="1 6">Belongs to the cytochrome P450 family.</text>
</comment>
<evidence type="ECO:0000256" key="3">
    <source>
        <dbReference type="ARBA" id="ARBA00023002"/>
    </source>
</evidence>
<keyword evidence="6" id="KW-0503">Monooxygenase</keyword>
<protein>
    <recommendedName>
        <fullName evidence="10">Cytochrome P450</fullName>
    </recommendedName>
</protein>
<keyword evidence="3 6" id="KW-0560">Oxidoreductase</keyword>
<evidence type="ECO:0000256" key="5">
    <source>
        <dbReference type="PIRSR" id="PIRSR602401-1"/>
    </source>
</evidence>
<evidence type="ECO:0000313" key="9">
    <source>
        <dbReference type="Proteomes" id="UP000652761"/>
    </source>
</evidence>
<feature type="binding site" description="axial binding residue" evidence="5">
    <location>
        <position position="457"/>
    </location>
    <ligand>
        <name>heme</name>
        <dbReference type="ChEBI" id="CHEBI:30413"/>
    </ligand>
    <ligandPart>
        <name>Fe</name>
        <dbReference type="ChEBI" id="CHEBI:18248"/>
    </ligandPart>
</feature>
<dbReference type="Gene3D" id="1.10.630.10">
    <property type="entry name" value="Cytochrome P450"/>
    <property type="match status" value="1"/>
</dbReference>
<keyword evidence="9" id="KW-1185">Reference proteome</keyword>
<dbReference type="GO" id="GO:0005506">
    <property type="term" value="F:iron ion binding"/>
    <property type="evidence" value="ECO:0007669"/>
    <property type="project" value="InterPro"/>
</dbReference>
<dbReference type="OrthoDB" id="1470350at2759"/>
<dbReference type="InterPro" id="IPR036396">
    <property type="entry name" value="Cyt_P450_sf"/>
</dbReference>
<evidence type="ECO:0000256" key="2">
    <source>
        <dbReference type="ARBA" id="ARBA00022723"/>
    </source>
</evidence>
<evidence type="ECO:0000256" key="1">
    <source>
        <dbReference type="ARBA" id="ARBA00010617"/>
    </source>
</evidence>
<name>A0A843W4C6_COLES</name>
<dbReference type="GO" id="GO:0004497">
    <property type="term" value="F:monooxygenase activity"/>
    <property type="evidence" value="ECO:0007669"/>
    <property type="project" value="UniProtKB-KW"/>
</dbReference>
<dbReference type="PANTHER" id="PTHR24296">
    <property type="entry name" value="CYTOCHROME P450"/>
    <property type="match status" value="1"/>
</dbReference>
<keyword evidence="5 6" id="KW-0349">Heme</keyword>
<dbReference type="GO" id="GO:0006629">
    <property type="term" value="P:lipid metabolic process"/>
    <property type="evidence" value="ECO:0007669"/>
    <property type="project" value="UniProtKB-ARBA"/>
</dbReference>
<evidence type="ECO:0000256" key="6">
    <source>
        <dbReference type="RuleBase" id="RU000461"/>
    </source>
</evidence>
<dbReference type="PRINTS" id="PR00385">
    <property type="entry name" value="P450"/>
</dbReference>
<evidence type="ECO:0008006" key="10">
    <source>
        <dbReference type="Google" id="ProtNLM"/>
    </source>
</evidence>
<dbReference type="EMBL" id="NMUH01003502">
    <property type="protein sequence ID" value="MQM05933.1"/>
    <property type="molecule type" value="Genomic_DNA"/>
</dbReference>
<dbReference type="PRINTS" id="PR00463">
    <property type="entry name" value="EP450I"/>
</dbReference>
<evidence type="ECO:0000256" key="4">
    <source>
        <dbReference type="ARBA" id="ARBA00023004"/>
    </source>
</evidence>
<dbReference type="InterPro" id="IPR017972">
    <property type="entry name" value="Cyt_P450_CS"/>
</dbReference>
<dbReference type="InterPro" id="IPR002401">
    <property type="entry name" value="Cyt_P450_E_grp-I"/>
</dbReference>
<dbReference type="Pfam" id="PF00067">
    <property type="entry name" value="p450"/>
    <property type="match status" value="1"/>
</dbReference>
<comment type="caution">
    <text evidence="8">The sequence shown here is derived from an EMBL/GenBank/DDBJ whole genome shotgun (WGS) entry which is preliminary data.</text>
</comment>
<sequence length="514" mass="57605">MELSSSASGLLLLLVLLAITVLLFVYPSPDIPSGQKKKKKDPHNPDDDPLKTYPLVGNLPQFLLNRHRLLDWQTDLLAASPIDTITVRRPGNIRLVITANPLNVEHVLRSNFDNYPKGARFVSTVQDFLGRGIFNANGELWRSQRKTASFEFNTRSLRNFVVENVQREIRERLLPLLNRAARAGAVVDLQDVFERFAFDNVCRVSFNQDPACLADEKGDGIEGDKSGGGSSLAAVFALAFEDATSISAGRFRYTIPGMWQIKKLLDIGSERCLRESILTDLLSRFVAGQDNSDEYLRDIIISFLLAGRETTSSALSWFFWLLSSRPKVERKILDELRSVRAARKGDTGAEGGKDTFSMEELKEMHYLHAAISEAMRLFPPVPINRLACLADDVLPDGTFVGEGWFMSYNSYAMGRIPVVWGVDCGQYKPERWVDDGGHFRQESTFRYPVFNAGPRTCLGREMAYIQMKSIAASVLERFAVEVEDGGKHSAKTLSMTLRMKGGLPVRVRERDGHC</sequence>
<comment type="cofactor">
    <cofactor evidence="5">
        <name>heme</name>
        <dbReference type="ChEBI" id="CHEBI:30413"/>
    </cofactor>
</comment>
<dbReference type="SUPFAM" id="SSF48264">
    <property type="entry name" value="Cytochrome P450"/>
    <property type="match status" value="1"/>
</dbReference>
<proteinExistence type="inferred from homology"/>
<reference evidence="8" key="1">
    <citation type="submission" date="2017-07" db="EMBL/GenBank/DDBJ databases">
        <title>Taro Niue Genome Assembly and Annotation.</title>
        <authorList>
            <person name="Atibalentja N."/>
            <person name="Keating K."/>
            <person name="Fields C.J."/>
        </authorList>
    </citation>
    <scope>NUCLEOTIDE SEQUENCE</scope>
    <source>
        <strain evidence="8">Niue_2</strain>
        <tissue evidence="8">Leaf</tissue>
    </source>
</reference>
<dbReference type="AlphaFoldDB" id="A0A843W4C6"/>
<feature type="region of interest" description="Disordered" evidence="7">
    <location>
        <begin position="32"/>
        <end position="51"/>
    </location>
</feature>
<dbReference type="PROSITE" id="PS00086">
    <property type="entry name" value="CYTOCHROME_P450"/>
    <property type="match status" value="1"/>
</dbReference>
<organism evidence="8 9">
    <name type="scientific">Colocasia esculenta</name>
    <name type="common">Wild taro</name>
    <name type="synonym">Arum esculentum</name>
    <dbReference type="NCBI Taxonomy" id="4460"/>
    <lineage>
        <taxon>Eukaryota</taxon>
        <taxon>Viridiplantae</taxon>
        <taxon>Streptophyta</taxon>
        <taxon>Embryophyta</taxon>
        <taxon>Tracheophyta</taxon>
        <taxon>Spermatophyta</taxon>
        <taxon>Magnoliopsida</taxon>
        <taxon>Liliopsida</taxon>
        <taxon>Araceae</taxon>
        <taxon>Aroideae</taxon>
        <taxon>Colocasieae</taxon>
        <taxon>Colocasia</taxon>
    </lineage>
</organism>
<keyword evidence="2 5" id="KW-0479">Metal-binding</keyword>
<dbReference type="InterPro" id="IPR001128">
    <property type="entry name" value="Cyt_P450"/>
</dbReference>
<evidence type="ECO:0000256" key="7">
    <source>
        <dbReference type="SAM" id="MobiDB-lite"/>
    </source>
</evidence>
<dbReference type="GO" id="GO:0016705">
    <property type="term" value="F:oxidoreductase activity, acting on paired donors, with incorporation or reduction of molecular oxygen"/>
    <property type="evidence" value="ECO:0007669"/>
    <property type="project" value="InterPro"/>
</dbReference>
<keyword evidence="4 5" id="KW-0408">Iron</keyword>
<gene>
    <name evidence="8" type="ORF">Taro_038748</name>
</gene>
<evidence type="ECO:0000313" key="8">
    <source>
        <dbReference type="EMBL" id="MQM05933.1"/>
    </source>
</evidence>